<keyword evidence="3" id="KW-1185">Reference proteome</keyword>
<dbReference type="AlphaFoldDB" id="A0ABD5U2A9"/>
<keyword evidence="1" id="KW-0472">Membrane</keyword>
<proteinExistence type="predicted"/>
<protein>
    <submittedName>
        <fullName evidence="2">Uncharacterized protein</fullName>
    </submittedName>
</protein>
<keyword evidence="1" id="KW-1133">Transmembrane helix</keyword>
<dbReference type="Proteomes" id="UP001596408">
    <property type="component" value="Unassembled WGS sequence"/>
</dbReference>
<sequence length="70" mass="7288">MSIVVVVPYAAFIVWATPEVGDVLGTGGMAVALLVFLLLTMPALAVCLLVVSLVAMEYVPWDVVDAGGPR</sequence>
<name>A0ABD5U2A9_9EURY</name>
<feature type="transmembrane region" description="Helical" evidence="1">
    <location>
        <begin position="26"/>
        <end position="51"/>
    </location>
</feature>
<evidence type="ECO:0000313" key="2">
    <source>
        <dbReference type="EMBL" id="MFC6825643.1"/>
    </source>
</evidence>
<reference evidence="2 3" key="1">
    <citation type="journal article" date="2019" name="Int. J. Syst. Evol. Microbiol.">
        <title>The Global Catalogue of Microorganisms (GCM) 10K type strain sequencing project: providing services to taxonomists for standard genome sequencing and annotation.</title>
        <authorList>
            <consortium name="The Broad Institute Genomics Platform"/>
            <consortium name="The Broad Institute Genome Sequencing Center for Infectious Disease"/>
            <person name="Wu L."/>
            <person name="Ma J."/>
        </authorList>
    </citation>
    <scope>NUCLEOTIDE SEQUENCE [LARGE SCALE GENOMIC DNA]</scope>
    <source>
        <strain evidence="2 3">YIM 94188</strain>
    </source>
</reference>
<keyword evidence="1" id="KW-0812">Transmembrane</keyword>
<evidence type="ECO:0000313" key="3">
    <source>
        <dbReference type="Proteomes" id="UP001596408"/>
    </source>
</evidence>
<accession>A0ABD5U2A9</accession>
<comment type="caution">
    <text evidence="2">The sequence shown here is derived from an EMBL/GenBank/DDBJ whole genome shotgun (WGS) entry which is preliminary data.</text>
</comment>
<evidence type="ECO:0000256" key="1">
    <source>
        <dbReference type="SAM" id="Phobius"/>
    </source>
</evidence>
<organism evidence="2 3">
    <name type="scientific">Halopelagius fulvigenes</name>
    <dbReference type="NCBI Taxonomy" id="1198324"/>
    <lineage>
        <taxon>Archaea</taxon>
        <taxon>Methanobacteriati</taxon>
        <taxon>Methanobacteriota</taxon>
        <taxon>Stenosarchaea group</taxon>
        <taxon>Halobacteria</taxon>
        <taxon>Halobacteriales</taxon>
        <taxon>Haloferacaceae</taxon>
    </lineage>
</organism>
<dbReference type="RefSeq" id="WP_379696063.1">
    <property type="nucleotide sequence ID" value="NZ_JBHSXH010000015.1"/>
</dbReference>
<gene>
    <name evidence="2" type="ORF">ACFQEV_11675</name>
</gene>
<dbReference type="EMBL" id="JBHSXH010000015">
    <property type="protein sequence ID" value="MFC6825643.1"/>
    <property type="molecule type" value="Genomic_DNA"/>
</dbReference>